<name>A0A9X2FB68_9BACT</name>
<protein>
    <submittedName>
        <fullName evidence="1">Uncharacterized protein</fullName>
    </submittedName>
</protein>
<proteinExistence type="predicted"/>
<organism evidence="1 2">
    <name type="scientific">Aeoliella straminimaris</name>
    <dbReference type="NCBI Taxonomy" id="2954799"/>
    <lineage>
        <taxon>Bacteria</taxon>
        <taxon>Pseudomonadati</taxon>
        <taxon>Planctomycetota</taxon>
        <taxon>Planctomycetia</taxon>
        <taxon>Pirellulales</taxon>
        <taxon>Lacipirellulaceae</taxon>
        <taxon>Aeoliella</taxon>
    </lineage>
</organism>
<evidence type="ECO:0000313" key="2">
    <source>
        <dbReference type="Proteomes" id="UP001155241"/>
    </source>
</evidence>
<reference evidence="1" key="1">
    <citation type="submission" date="2022-06" db="EMBL/GenBank/DDBJ databases">
        <title>Aeoliella straminimaris, a novel planctomycete from sediments.</title>
        <authorList>
            <person name="Vitorino I.R."/>
            <person name="Lage O.M."/>
        </authorList>
    </citation>
    <scope>NUCLEOTIDE SEQUENCE</scope>
    <source>
        <strain evidence="1">ICT_H6.2</strain>
    </source>
</reference>
<accession>A0A9X2FB68</accession>
<sequence>MQKIYKVGRRYFDSALQGDAESLRSLFEHRARLWSDPSYEREIPPSWLFNDFACKFQSQRAFQLVPVAVEIALQQETASDFECGLWLIWRLAECSGTTELPISLQKKLPALQRKRELYVNSDSTAFGEILRHYRLQPAVFEFLEPWHPCSDACFEDELRRELCVGHVLHGLDAIVVARRHDMDDFLFELSDGRFANVHLTWSSESNPAWPSTEIYDSRLAMEIEIQRQIDEWKQLGPADQ</sequence>
<dbReference type="EMBL" id="JAMXLR010000020">
    <property type="protein sequence ID" value="MCO6043129.1"/>
    <property type="molecule type" value="Genomic_DNA"/>
</dbReference>
<dbReference type="Proteomes" id="UP001155241">
    <property type="component" value="Unassembled WGS sequence"/>
</dbReference>
<gene>
    <name evidence="1" type="ORF">NG895_04360</name>
</gene>
<evidence type="ECO:0000313" key="1">
    <source>
        <dbReference type="EMBL" id="MCO6043129.1"/>
    </source>
</evidence>
<dbReference type="RefSeq" id="WP_252851228.1">
    <property type="nucleotide sequence ID" value="NZ_JAMXLR010000020.1"/>
</dbReference>
<comment type="caution">
    <text evidence="1">The sequence shown here is derived from an EMBL/GenBank/DDBJ whole genome shotgun (WGS) entry which is preliminary data.</text>
</comment>
<dbReference type="AlphaFoldDB" id="A0A9X2FB68"/>
<keyword evidence="2" id="KW-1185">Reference proteome</keyword>